<evidence type="ECO:0000313" key="3">
    <source>
        <dbReference type="EMBL" id="KAL1522439.1"/>
    </source>
</evidence>
<dbReference type="Pfam" id="PF14753">
    <property type="entry name" value="FAM221"/>
    <property type="match status" value="2"/>
</dbReference>
<dbReference type="AlphaFoldDB" id="A0AB34JLL0"/>
<reference evidence="3 4" key="1">
    <citation type="journal article" date="2024" name="Science">
        <title>Giant polyketide synthase enzymes in the biosynthesis of giant marine polyether toxins.</title>
        <authorList>
            <person name="Fallon T.R."/>
            <person name="Shende V.V."/>
            <person name="Wierzbicki I.H."/>
            <person name="Pendleton A.L."/>
            <person name="Watervoot N.F."/>
            <person name="Auber R.P."/>
            <person name="Gonzalez D.J."/>
            <person name="Wisecaver J.H."/>
            <person name="Moore B.S."/>
        </authorList>
    </citation>
    <scope>NUCLEOTIDE SEQUENCE [LARGE SCALE GENOMIC DNA]</scope>
    <source>
        <strain evidence="3 4">12B1</strain>
    </source>
</reference>
<dbReference type="PANTHER" id="PTHR31214">
    <property type="entry name" value="PROTEIN FAM221A-RELATED"/>
    <property type="match status" value="1"/>
</dbReference>
<organism evidence="3 4">
    <name type="scientific">Prymnesium parvum</name>
    <name type="common">Toxic golden alga</name>
    <dbReference type="NCBI Taxonomy" id="97485"/>
    <lineage>
        <taxon>Eukaryota</taxon>
        <taxon>Haptista</taxon>
        <taxon>Haptophyta</taxon>
        <taxon>Prymnesiophyceae</taxon>
        <taxon>Prymnesiales</taxon>
        <taxon>Prymnesiaceae</taxon>
        <taxon>Prymnesium</taxon>
    </lineage>
</organism>
<proteinExistence type="inferred from homology"/>
<dbReference type="InterPro" id="IPR026755">
    <property type="entry name" value="Fam221a/b"/>
</dbReference>
<keyword evidence="4" id="KW-1185">Reference proteome</keyword>
<feature type="compositionally biased region" description="Basic and acidic residues" evidence="2">
    <location>
        <begin position="300"/>
        <end position="312"/>
    </location>
</feature>
<evidence type="ECO:0008006" key="5">
    <source>
        <dbReference type="Google" id="ProtNLM"/>
    </source>
</evidence>
<protein>
    <recommendedName>
        <fullName evidence="5">Protein FAM221A</fullName>
    </recommendedName>
</protein>
<sequence>MPLAVPQSAEAVHQAFTSYGATPGGKAMMRAEACAAEEAIASRVYITWRSTLSGADCARVGSRSRCFCGHSMGEHAPVDRSNPRPPRCLACACKSLEFVPSRPEEVGMWWLPRRKGFVVSAWRAPCKCQHGHDVHDVRTRGCRSCGCRLFDSAYQCIGCDGKQEAHETVLELEAERVQAGRSVGRAFMPLADCPELQSQLFASMKLTDGTASSRGAAGSSALTLEQMLERGEISVAEYQQRILSEPPPASQAARPTAGAQVSRRVHQETPPPTVTELRVKDSKGQEVTLLTNAGPPVPRPGHDWSRPWEPGDLHPAAAARRSRPRDPR</sequence>
<dbReference type="EMBL" id="JBGBPQ010000006">
    <property type="protein sequence ID" value="KAL1522439.1"/>
    <property type="molecule type" value="Genomic_DNA"/>
</dbReference>
<evidence type="ECO:0000256" key="1">
    <source>
        <dbReference type="ARBA" id="ARBA00011026"/>
    </source>
</evidence>
<evidence type="ECO:0000313" key="4">
    <source>
        <dbReference type="Proteomes" id="UP001515480"/>
    </source>
</evidence>
<evidence type="ECO:0000256" key="2">
    <source>
        <dbReference type="SAM" id="MobiDB-lite"/>
    </source>
</evidence>
<dbReference type="Proteomes" id="UP001515480">
    <property type="component" value="Unassembled WGS sequence"/>
</dbReference>
<gene>
    <name evidence="3" type="ORF">AB1Y20_017427</name>
</gene>
<dbReference type="PANTHER" id="PTHR31214:SF3">
    <property type="entry name" value="PROTEIN FAM221B"/>
    <property type="match status" value="1"/>
</dbReference>
<comment type="similarity">
    <text evidence="1">Belongs to the FAM221 family.</text>
</comment>
<name>A0AB34JLL0_PRYPA</name>
<feature type="region of interest" description="Disordered" evidence="2">
    <location>
        <begin position="244"/>
        <end position="328"/>
    </location>
</feature>
<comment type="caution">
    <text evidence="3">The sequence shown here is derived from an EMBL/GenBank/DDBJ whole genome shotgun (WGS) entry which is preliminary data.</text>
</comment>
<accession>A0AB34JLL0</accession>